<accession>A0ABY2P8G1</accession>
<dbReference type="Proteomes" id="UP000306274">
    <property type="component" value="Unassembled WGS sequence"/>
</dbReference>
<dbReference type="SUPFAM" id="SSF56645">
    <property type="entry name" value="Acyl-CoA dehydrogenase NM domain-like"/>
    <property type="match status" value="1"/>
</dbReference>
<proteinExistence type="predicted"/>
<dbReference type="InterPro" id="IPR009100">
    <property type="entry name" value="AcylCoA_DH/oxidase_NM_dom_sf"/>
</dbReference>
<gene>
    <name evidence="2" type="ORF">E5Z02_26950</name>
</gene>
<evidence type="ECO:0000313" key="2">
    <source>
        <dbReference type="EMBL" id="TGZ03261.1"/>
    </source>
</evidence>
<comment type="caution">
    <text evidence="2">The sequence shown here is derived from an EMBL/GenBank/DDBJ whole genome shotgun (WGS) entry which is preliminary data.</text>
</comment>
<protein>
    <submittedName>
        <fullName evidence="2">Acyl-CoA dehydrogenase family protein</fullName>
    </submittedName>
</protein>
<dbReference type="EMBL" id="SRZK01000370">
    <property type="protein sequence ID" value="TGZ03261.1"/>
    <property type="molecule type" value="Genomic_DNA"/>
</dbReference>
<dbReference type="Pfam" id="PF02771">
    <property type="entry name" value="Acyl-CoA_dh_N"/>
    <property type="match status" value="1"/>
</dbReference>
<reference evidence="2 3" key="1">
    <citation type="submission" date="2019-04" db="EMBL/GenBank/DDBJ databases">
        <title>Streptomyces rhizosphaericola sp. nov., an actinobacterium isolated from the wheat rhizosphere.</title>
        <authorList>
            <person name="Vargas Hoyos H.A."/>
            <person name="Santos S.N."/>
            <person name="Genuario D.B."/>
            <person name="Melo I.S."/>
            <person name="Da Silva L.J."/>
            <person name="Da Silva F.S.P."/>
            <person name="Zucchi T.D."/>
        </authorList>
    </citation>
    <scope>NUCLEOTIDE SEQUENCE [LARGE SCALE GENOMIC DNA]</scope>
    <source>
        <strain evidence="2 3">1AS2c</strain>
    </source>
</reference>
<feature type="non-terminal residue" evidence="2">
    <location>
        <position position="156"/>
    </location>
</feature>
<keyword evidence="3" id="KW-1185">Reference proteome</keyword>
<name>A0ABY2P8G1_9ACTN</name>
<dbReference type="InterPro" id="IPR037069">
    <property type="entry name" value="AcylCoA_DH/ox_N_sf"/>
</dbReference>
<dbReference type="InterPro" id="IPR013786">
    <property type="entry name" value="AcylCoA_DH/ox_N"/>
</dbReference>
<sequence length="156" mass="15677">MRFLLTDEQREFARSLDARLTAADVPSALRAWAAGDHAPGLALWRGAAEAGVFALAVPEAYGGVGPLPVEAAAACVELGRHGVPGPVAESLAAGVLLGSVGGAAAKEWLPGIASGTEVVSLVVAGYGPYALDERLEVVADALEARVGLGGLDQLAP</sequence>
<dbReference type="RefSeq" id="WP_136017266.1">
    <property type="nucleotide sequence ID" value="NZ_SRZK01000370.1"/>
</dbReference>
<feature type="domain" description="Acyl-CoA dehydrogenase/oxidase N-terminal" evidence="1">
    <location>
        <begin position="6"/>
        <end position="115"/>
    </location>
</feature>
<evidence type="ECO:0000259" key="1">
    <source>
        <dbReference type="Pfam" id="PF02771"/>
    </source>
</evidence>
<evidence type="ECO:0000313" key="3">
    <source>
        <dbReference type="Proteomes" id="UP000306274"/>
    </source>
</evidence>
<organism evidence="2 3">
    <name type="scientific">Streptomyces rhizosphaericola</name>
    <dbReference type="NCBI Taxonomy" id="2564098"/>
    <lineage>
        <taxon>Bacteria</taxon>
        <taxon>Bacillati</taxon>
        <taxon>Actinomycetota</taxon>
        <taxon>Actinomycetes</taxon>
        <taxon>Kitasatosporales</taxon>
        <taxon>Streptomycetaceae</taxon>
        <taxon>Streptomyces</taxon>
    </lineage>
</organism>
<dbReference type="Gene3D" id="1.10.540.10">
    <property type="entry name" value="Acyl-CoA dehydrogenase/oxidase, N-terminal domain"/>
    <property type="match status" value="1"/>
</dbReference>